<name>A0ABV9KUR2_9BACT</name>
<keyword evidence="3" id="KW-1185">Reference proteome</keyword>
<comment type="caution">
    <text evidence="2">The sequence shown here is derived from an EMBL/GenBank/DDBJ whole genome shotgun (WGS) entry which is preliminary data.</text>
</comment>
<gene>
    <name evidence="2" type="ORF">ACFO6W_07505</name>
</gene>
<dbReference type="SUPFAM" id="SSF52540">
    <property type="entry name" value="P-loop containing nucleoside triphosphate hydrolases"/>
    <property type="match status" value="1"/>
</dbReference>
<accession>A0ABV9KUR2</accession>
<evidence type="ECO:0000313" key="2">
    <source>
        <dbReference type="EMBL" id="MFC4673534.1"/>
    </source>
</evidence>
<dbReference type="InterPro" id="IPR049945">
    <property type="entry name" value="AAA_22"/>
</dbReference>
<feature type="domain" description="ORC1/DEAH AAA+ ATPase" evidence="1">
    <location>
        <begin position="111"/>
        <end position="218"/>
    </location>
</feature>
<proteinExistence type="predicted"/>
<dbReference type="EMBL" id="JBHSGN010000058">
    <property type="protein sequence ID" value="MFC4673534.1"/>
    <property type="molecule type" value="Genomic_DNA"/>
</dbReference>
<evidence type="ECO:0000313" key="3">
    <source>
        <dbReference type="Proteomes" id="UP001596023"/>
    </source>
</evidence>
<organism evidence="2 3">
    <name type="scientific">Dysgonomonas termitidis</name>
    <dbReference type="NCBI Taxonomy" id="1516126"/>
    <lineage>
        <taxon>Bacteria</taxon>
        <taxon>Pseudomonadati</taxon>
        <taxon>Bacteroidota</taxon>
        <taxon>Bacteroidia</taxon>
        <taxon>Bacteroidales</taxon>
        <taxon>Dysgonomonadaceae</taxon>
        <taxon>Dysgonomonas</taxon>
    </lineage>
</organism>
<dbReference type="RefSeq" id="WP_379994903.1">
    <property type="nucleotide sequence ID" value="NZ_JBHSGN010000058.1"/>
</dbReference>
<protein>
    <submittedName>
        <fullName evidence="2">AAA family ATPase</fullName>
    </submittedName>
</protein>
<evidence type="ECO:0000259" key="1">
    <source>
        <dbReference type="Pfam" id="PF13401"/>
    </source>
</evidence>
<dbReference type="Pfam" id="PF13401">
    <property type="entry name" value="AAA_22"/>
    <property type="match status" value="1"/>
</dbReference>
<dbReference type="Gene3D" id="3.40.50.300">
    <property type="entry name" value="P-loop containing nucleotide triphosphate hydrolases"/>
    <property type="match status" value="1"/>
</dbReference>
<dbReference type="Proteomes" id="UP001596023">
    <property type="component" value="Unassembled WGS sequence"/>
</dbReference>
<reference evidence="3" key="1">
    <citation type="journal article" date="2019" name="Int. J. Syst. Evol. Microbiol.">
        <title>The Global Catalogue of Microorganisms (GCM) 10K type strain sequencing project: providing services to taxonomists for standard genome sequencing and annotation.</title>
        <authorList>
            <consortium name="The Broad Institute Genomics Platform"/>
            <consortium name="The Broad Institute Genome Sequencing Center for Infectious Disease"/>
            <person name="Wu L."/>
            <person name="Ma J."/>
        </authorList>
    </citation>
    <scope>NUCLEOTIDE SEQUENCE [LARGE SCALE GENOMIC DNA]</scope>
    <source>
        <strain evidence="3">CCUG 66188</strain>
    </source>
</reference>
<sequence length="308" mass="35059">MNLPKGYKEKVANALIEQRANYGGTDAAYARLMDLNVSVFSRIKTQIKEGVDELDKLVSNSQWVALGRKVGVTLRETNWVPVETDVFVMIREDIMFCKDYSKSRIFVDNCGIGKTFAAKYIAKKEKNVFYIDATQCSTKIELIKALARAVGLEVRCRSKLKDLKEDTKYYLSSVLDRPVMIIDEAGALDKDALGIIQEYWNATEDFCGWYLMGANALRSKIERGVSHDHTYYAELFSRFSEKFSKIVPKDEASRIAFYKKLIRDVLSANMEDKKDLDRLVNQCLIVDKETGTISGLRRAQSILLLHSN</sequence>
<dbReference type="InterPro" id="IPR027417">
    <property type="entry name" value="P-loop_NTPase"/>
</dbReference>